<sequence length="129" mass="14770">MVIHGSERCMFRQVLEHPSERLMIRLAPRWVSLPIQPNSNTSIFIDYAVDEVEIHQLGIHVTIHVHRTLSMSEMRKPHVPTLRAHVQSHLSLSVHSFLCNNESSRCSRTPLQVCTRHSGTPIMPYNKGS</sequence>
<dbReference type="Proteomes" id="UP000887159">
    <property type="component" value="Unassembled WGS sequence"/>
</dbReference>
<comment type="caution">
    <text evidence="1">The sequence shown here is derived from an EMBL/GenBank/DDBJ whole genome shotgun (WGS) entry which is preliminary data.</text>
</comment>
<evidence type="ECO:0000313" key="1">
    <source>
        <dbReference type="EMBL" id="GFY10949.1"/>
    </source>
</evidence>
<proteinExistence type="predicted"/>
<protein>
    <submittedName>
        <fullName evidence="1">Uncharacterized protein</fullName>
    </submittedName>
</protein>
<dbReference type="EMBL" id="BMAU01021301">
    <property type="protein sequence ID" value="GFY10949.1"/>
    <property type="molecule type" value="Genomic_DNA"/>
</dbReference>
<gene>
    <name evidence="1" type="ORF">TNCV_1124701</name>
</gene>
<evidence type="ECO:0000313" key="2">
    <source>
        <dbReference type="Proteomes" id="UP000887159"/>
    </source>
</evidence>
<dbReference type="AlphaFoldDB" id="A0A8X6SCF1"/>
<accession>A0A8X6SCF1</accession>
<organism evidence="1 2">
    <name type="scientific">Trichonephila clavipes</name>
    <name type="common">Golden silk orbweaver</name>
    <name type="synonym">Nephila clavipes</name>
    <dbReference type="NCBI Taxonomy" id="2585209"/>
    <lineage>
        <taxon>Eukaryota</taxon>
        <taxon>Metazoa</taxon>
        <taxon>Ecdysozoa</taxon>
        <taxon>Arthropoda</taxon>
        <taxon>Chelicerata</taxon>
        <taxon>Arachnida</taxon>
        <taxon>Araneae</taxon>
        <taxon>Araneomorphae</taxon>
        <taxon>Entelegynae</taxon>
        <taxon>Araneoidea</taxon>
        <taxon>Nephilidae</taxon>
        <taxon>Trichonephila</taxon>
    </lineage>
</organism>
<name>A0A8X6SCF1_TRICX</name>
<keyword evidence="2" id="KW-1185">Reference proteome</keyword>
<reference evidence="1" key="1">
    <citation type="submission" date="2020-08" db="EMBL/GenBank/DDBJ databases">
        <title>Multicomponent nature underlies the extraordinary mechanical properties of spider dragline silk.</title>
        <authorList>
            <person name="Kono N."/>
            <person name="Nakamura H."/>
            <person name="Mori M."/>
            <person name="Yoshida Y."/>
            <person name="Ohtoshi R."/>
            <person name="Malay A.D."/>
            <person name="Moran D.A.P."/>
            <person name="Tomita M."/>
            <person name="Numata K."/>
            <person name="Arakawa K."/>
        </authorList>
    </citation>
    <scope>NUCLEOTIDE SEQUENCE</scope>
</reference>